<dbReference type="AlphaFoldDB" id="A0A3A8QVD0"/>
<evidence type="ECO:0000256" key="1">
    <source>
        <dbReference type="ARBA" id="ARBA00022555"/>
    </source>
</evidence>
<dbReference type="InterPro" id="IPR029028">
    <property type="entry name" value="Alpha/beta_knot_MTases"/>
</dbReference>
<evidence type="ECO:0000256" key="2">
    <source>
        <dbReference type="ARBA" id="ARBA00022603"/>
    </source>
</evidence>
<keyword evidence="4" id="KW-0694">RNA-binding</keyword>
<evidence type="ECO:0000256" key="4">
    <source>
        <dbReference type="HAMAP-Rule" id="MF_02060"/>
    </source>
</evidence>
<accession>A0A3A8QVD0</accession>
<sequence>MAGGGPRYEKFEREAVEPEQFLLDVRKEKIDRVVSQRTRNFVVVLDRLEDNFNMAAVLRTCESMGVQEVHVVINPEAPFIPNSRVAQGCDKWLDVHLYKTFAECREHLKGRGFSLYASALREGATNLYTLRFDTKFAMVFGNERYGVSDDVLTGVDGTFVVPMKGFSQSLNISAAASASITRAVAWRDEHLAGGSGDLSPEEAQELRERFYLLGVKQRKRLVKATQR</sequence>
<comment type="function">
    <text evidence="4">Catalyzes the 2'-O methylation of guanosine at position 18 in tRNA.</text>
</comment>
<dbReference type="EMBL" id="RAWM01000007">
    <property type="protein sequence ID" value="RKH72653.1"/>
    <property type="molecule type" value="Genomic_DNA"/>
</dbReference>
<dbReference type="OrthoDB" id="9785673at2"/>
<dbReference type="EC" id="2.1.1.34" evidence="4"/>
<gene>
    <name evidence="4" type="primary">trmH</name>
    <name evidence="6" type="ORF">D7X96_04475</name>
</gene>
<keyword evidence="4" id="KW-0819">tRNA processing</keyword>
<protein>
    <recommendedName>
        <fullName evidence="4">tRNA (guanosine(18)-2'-O)-methyltransferase</fullName>
        <ecNumber evidence="4">2.1.1.34</ecNumber>
    </recommendedName>
    <alternativeName>
        <fullName evidence="4">tRNA [Gm18] methyltransferase</fullName>
    </alternativeName>
</protein>
<organism evidence="6 7">
    <name type="scientific">Corallococcus interemptor</name>
    <dbReference type="NCBI Taxonomy" id="2316720"/>
    <lineage>
        <taxon>Bacteria</taxon>
        <taxon>Pseudomonadati</taxon>
        <taxon>Myxococcota</taxon>
        <taxon>Myxococcia</taxon>
        <taxon>Myxococcales</taxon>
        <taxon>Cystobacterineae</taxon>
        <taxon>Myxococcaceae</taxon>
        <taxon>Corallococcus</taxon>
    </lineage>
</organism>
<keyword evidence="1 4" id="KW-0820">tRNA-binding</keyword>
<feature type="binding site" evidence="4">
    <location>
        <position position="118"/>
    </location>
    <ligand>
        <name>S-adenosyl-L-methionine</name>
        <dbReference type="ChEBI" id="CHEBI:59789"/>
    </ligand>
</feature>
<name>A0A3A8QVD0_9BACT</name>
<dbReference type="InterPro" id="IPR029026">
    <property type="entry name" value="tRNA_m1G_MTases_N"/>
</dbReference>
<proteinExistence type="inferred from homology"/>
<evidence type="ECO:0000259" key="5">
    <source>
        <dbReference type="Pfam" id="PF00588"/>
    </source>
</evidence>
<comment type="similarity">
    <text evidence="4">Belongs to the class IV-like SAM-binding methyltransferase superfamily. RNA methyltransferase TrmH family.</text>
</comment>
<keyword evidence="3 4" id="KW-0808">Transferase</keyword>
<dbReference type="GO" id="GO:0002938">
    <property type="term" value="P:tRNA guanine ribose methylation"/>
    <property type="evidence" value="ECO:0007669"/>
    <property type="project" value="UniProtKB-UniRule"/>
</dbReference>
<keyword evidence="4" id="KW-0949">S-adenosyl-L-methionine</keyword>
<feature type="binding site" evidence="4">
    <location>
        <position position="161"/>
    </location>
    <ligand>
        <name>S-adenosyl-L-methionine</name>
        <dbReference type="ChEBI" id="CHEBI:59789"/>
    </ligand>
</feature>
<dbReference type="Proteomes" id="UP000282656">
    <property type="component" value="Unassembled WGS sequence"/>
</dbReference>
<keyword evidence="7" id="KW-1185">Reference proteome</keyword>
<dbReference type="RefSeq" id="WP_120552512.1">
    <property type="nucleotide sequence ID" value="NZ_RAWM01000007.1"/>
</dbReference>
<dbReference type="Pfam" id="PF00588">
    <property type="entry name" value="SpoU_methylase"/>
    <property type="match status" value="1"/>
</dbReference>
<evidence type="ECO:0000313" key="7">
    <source>
        <dbReference type="Proteomes" id="UP000282656"/>
    </source>
</evidence>
<comment type="catalytic activity">
    <reaction evidence="4">
        <text>guanosine(18) in tRNA + S-adenosyl-L-methionine = 2'-O-methylguanosine(18) in tRNA + S-adenosyl-L-homocysteine + H(+)</text>
        <dbReference type="Rhea" id="RHEA:20077"/>
        <dbReference type="Rhea" id="RHEA-COMP:10190"/>
        <dbReference type="Rhea" id="RHEA-COMP:10192"/>
        <dbReference type="ChEBI" id="CHEBI:15378"/>
        <dbReference type="ChEBI" id="CHEBI:57856"/>
        <dbReference type="ChEBI" id="CHEBI:59789"/>
        <dbReference type="ChEBI" id="CHEBI:74269"/>
        <dbReference type="ChEBI" id="CHEBI:74445"/>
        <dbReference type="EC" id="2.1.1.34"/>
    </reaction>
</comment>
<comment type="caution">
    <text evidence="6">The sequence shown here is derived from an EMBL/GenBank/DDBJ whole genome shotgun (WGS) entry which is preliminary data.</text>
</comment>
<reference evidence="7" key="1">
    <citation type="submission" date="2018-09" db="EMBL/GenBank/DDBJ databases">
        <authorList>
            <person name="Livingstone P.G."/>
            <person name="Whitworth D.E."/>
        </authorList>
    </citation>
    <scope>NUCLEOTIDE SEQUENCE [LARGE SCALE GENOMIC DNA]</scope>
    <source>
        <strain evidence="7">AB047A</strain>
    </source>
</reference>
<comment type="caution">
    <text evidence="4">Lacks conserved residue(s) required for the propagation of feature annotation.</text>
</comment>
<dbReference type="PANTHER" id="PTHR43453:SF3">
    <property type="entry name" value="TRNA_RRNA METHYLTRANSFERASE SPOU TYPE DOMAIN-CONTAINING PROTEIN"/>
    <property type="match status" value="1"/>
</dbReference>
<dbReference type="PANTHER" id="PTHR43453">
    <property type="entry name" value="RRNA METHYLASE-LIKE"/>
    <property type="match status" value="1"/>
</dbReference>
<keyword evidence="2 4" id="KW-0489">Methyltransferase</keyword>
<feature type="binding site" evidence="4">
    <location>
        <position position="170"/>
    </location>
    <ligand>
        <name>S-adenosyl-L-methionine</name>
        <dbReference type="ChEBI" id="CHEBI:59789"/>
    </ligand>
</feature>
<dbReference type="Gene3D" id="3.40.1280.10">
    <property type="match status" value="1"/>
</dbReference>
<dbReference type="HAMAP" id="MF_02060">
    <property type="entry name" value="tRNA_methyltr_TrmH"/>
    <property type="match status" value="1"/>
</dbReference>
<evidence type="ECO:0000313" key="6">
    <source>
        <dbReference type="EMBL" id="RKH72653.1"/>
    </source>
</evidence>
<dbReference type="CDD" id="cd18092">
    <property type="entry name" value="SpoU-like_TrmH"/>
    <property type="match status" value="1"/>
</dbReference>
<feature type="domain" description="tRNA/rRNA methyltransferase SpoU type" evidence="5">
    <location>
        <begin position="41"/>
        <end position="177"/>
    </location>
</feature>
<dbReference type="InterPro" id="IPR001537">
    <property type="entry name" value="SpoU_MeTrfase"/>
</dbReference>
<dbReference type="GO" id="GO:0000049">
    <property type="term" value="F:tRNA binding"/>
    <property type="evidence" value="ECO:0007669"/>
    <property type="project" value="UniProtKB-UniRule"/>
</dbReference>
<evidence type="ECO:0000256" key="3">
    <source>
        <dbReference type="ARBA" id="ARBA00022679"/>
    </source>
</evidence>
<dbReference type="InterPro" id="IPR033671">
    <property type="entry name" value="TrmH"/>
</dbReference>
<dbReference type="SUPFAM" id="SSF75217">
    <property type="entry name" value="alpha/beta knot"/>
    <property type="match status" value="1"/>
</dbReference>
<dbReference type="GO" id="GO:0141100">
    <property type="term" value="F:tRNA (guanine(18)-2'-O)-methyltransferase activity"/>
    <property type="evidence" value="ECO:0007669"/>
    <property type="project" value="UniProtKB-UniRule"/>
</dbReference>